<proteinExistence type="inferred from homology"/>
<dbReference type="InterPro" id="IPR029044">
    <property type="entry name" value="Nucleotide-diphossugar_trans"/>
</dbReference>
<evidence type="ECO:0000256" key="3">
    <source>
        <dbReference type="ARBA" id="ARBA00022679"/>
    </source>
</evidence>
<evidence type="ECO:0000256" key="1">
    <source>
        <dbReference type="ARBA" id="ARBA00006351"/>
    </source>
</evidence>
<evidence type="ECO:0000256" key="5">
    <source>
        <dbReference type="SAM" id="SignalP"/>
    </source>
</evidence>
<sequence>MRAVLALLCAGAARADLCARGLTASLNDKNICCPRMCKYTGIENQGGTCDEQQCQLGNDRCCPAQILKRRVPCEAPEDVGCVFAQNLDKLNTARAVRGLVGHFCREGVRGTSGHRATCCPSSCTRCDACPGECCGSLFEKQCSTPTDVNCQGPRPELDLTDFKGARKDAEETKVDVVIAGDRVQALGLIACAKSCVDSTRKPHRLRFHLIVDPPSVKVIEEATKCSVQGSGASVAVYGFEWSKYKRNPELTISAPVNSRKGNLSAEANFARFYLTEMLPSDVEKVVYLDADTVVRKDVTHLYDTSLTQATSQSMAVAAVSRRYKPMCGSWLACRSTQVQSLLRSQGINDPAAQLDTFNAGVLVLHLKRWRVLDYTRRIEFWMKWNTDLRDPCTNWGLYKLGSNPPLILTVRQDFQRLDNRWNCQRGHACWDRGDAGLLHWSGAAKPWYLAFARDNHDWRPFLHEKCLGPFASDLGVTPKIEGAMQTKRNACKPKVTGPRPNRTECTSPHCFRKNAELNKDDRDKLWEAYELGQKLDEPGTVVEGASGFQDRLDADLTRQINAWAPLSLSSFMETSRKELREAASLYKCEAVLFCVVDGQVHVDSENHGPSKPCGRAPATALTKSLEFLSIALSTYKGEGCAVLYAPEDVSDTSDEPFSIPFVTHARSRAARGILAPGPGDEILELHTPIKGERHIPTKFKMEVSNADRVRRWGAAHSSLKARFEVGDARSQKKIWWRGRIAKPLDCSDDGQWARLQAVALSMYKPYSYDVRMEHEVKKIDQRVCLDRAPRSPTIIRFLRRIFKIGAGTSRAAPVLKWVADYRYVLQIQKSGGCSDAAQDAVLWGVGAVVVKWERNCVRWYDAAAKHAATHLDVNVRTASPMADQLQKHDKTASLLARNARLFYDQVLTPEMASKRWADVLSGFNARFNGGGSVRAAVSTFARFDSDRPWAAFDAATADELDAMARLG</sequence>
<name>A0A7S3ZXU7_9STRA</name>
<dbReference type="InterPro" id="IPR050748">
    <property type="entry name" value="Glycosyltrans_8_dom-fam"/>
</dbReference>
<keyword evidence="5" id="KW-0732">Signal</keyword>
<evidence type="ECO:0000256" key="4">
    <source>
        <dbReference type="ARBA" id="ARBA00022723"/>
    </source>
</evidence>
<accession>A0A7S3ZXU7</accession>
<dbReference type="Gene3D" id="3.90.550.10">
    <property type="entry name" value="Spore Coat Polysaccharide Biosynthesis Protein SpsA, Chain A"/>
    <property type="match status" value="1"/>
</dbReference>
<keyword evidence="2" id="KW-0328">Glycosyltransferase</keyword>
<dbReference type="EMBL" id="HBIW01015028">
    <property type="protein sequence ID" value="CAE0697509.1"/>
    <property type="molecule type" value="Transcribed_RNA"/>
</dbReference>
<organism evidence="6">
    <name type="scientific">Pelagomonas calceolata</name>
    <dbReference type="NCBI Taxonomy" id="35677"/>
    <lineage>
        <taxon>Eukaryota</taxon>
        <taxon>Sar</taxon>
        <taxon>Stramenopiles</taxon>
        <taxon>Ochrophyta</taxon>
        <taxon>Pelagophyceae</taxon>
        <taxon>Pelagomonadales</taxon>
        <taxon>Pelagomonadaceae</taxon>
        <taxon>Pelagomonas</taxon>
    </lineage>
</organism>
<dbReference type="GO" id="GO:0005794">
    <property type="term" value="C:Golgi apparatus"/>
    <property type="evidence" value="ECO:0007669"/>
    <property type="project" value="TreeGrafter"/>
</dbReference>
<gene>
    <name evidence="6" type="ORF">PCAL00307_LOCUS12945</name>
    <name evidence="7" type="ORF">PECAL_4P22640</name>
</gene>
<evidence type="ECO:0000313" key="6">
    <source>
        <dbReference type="EMBL" id="CAE0697509.1"/>
    </source>
</evidence>
<reference evidence="7" key="2">
    <citation type="submission" date="2021-11" db="EMBL/GenBank/DDBJ databases">
        <authorList>
            <consortium name="Genoscope - CEA"/>
            <person name="William W."/>
        </authorList>
    </citation>
    <scope>NUCLEOTIDE SEQUENCE</scope>
</reference>
<keyword evidence="3" id="KW-0808">Transferase</keyword>
<comment type="similarity">
    <text evidence="1">Belongs to the glycosyltransferase 8 family.</text>
</comment>
<feature type="signal peptide" evidence="5">
    <location>
        <begin position="1"/>
        <end position="15"/>
    </location>
</feature>
<dbReference type="Proteomes" id="UP000789595">
    <property type="component" value="Unassembled WGS sequence"/>
</dbReference>
<keyword evidence="8" id="KW-1185">Reference proteome</keyword>
<evidence type="ECO:0000313" key="7">
    <source>
        <dbReference type="EMBL" id="CAH0374950.1"/>
    </source>
</evidence>
<evidence type="ECO:0000256" key="2">
    <source>
        <dbReference type="ARBA" id="ARBA00022676"/>
    </source>
</evidence>
<dbReference type="PANTHER" id="PTHR13778">
    <property type="entry name" value="GLYCOSYLTRANSFERASE 8 DOMAIN-CONTAINING PROTEIN"/>
    <property type="match status" value="1"/>
</dbReference>
<dbReference type="InterPro" id="IPR002495">
    <property type="entry name" value="Glyco_trans_8"/>
</dbReference>
<dbReference type="EMBL" id="CAKKNE010000004">
    <property type="protein sequence ID" value="CAH0374950.1"/>
    <property type="molecule type" value="Genomic_DNA"/>
</dbReference>
<protein>
    <recommendedName>
        <fullName evidence="9">Nucleotide-diphospho-sugar transferase domain-containing protein</fullName>
    </recommendedName>
</protein>
<evidence type="ECO:0008006" key="9">
    <source>
        <dbReference type="Google" id="ProtNLM"/>
    </source>
</evidence>
<reference evidence="6" key="1">
    <citation type="submission" date="2021-01" db="EMBL/GenBank/DDBJ databases">
        <authorList>
            <person name="Corre E."/>
            <person name="Pelletier E."/>
            <person name="Niang G."/>
            <person name="Scheremetjew M."/>
            <person name="Finn R."/>
            <person name="Kale V."/>
            <person name="Holt S."/>
            <person name="Cochrane G."/>
            <person name="Meng A."/>
            <person name="Brown T."/>
            <person name="Cohen L."/>
        </authorList>
    </citation>
    <scope>NUCLEOTIDE SEQUENCE</scope>
    <source>
        <strain evidence="6">CCMP1756</strain>
    </source>
</reference>
<evidence type="ECO:0000313" key="8">
    <source>
        <dbReference type="Proteomes" id="UP000789595"/>
    </source>
</evidence>
<dbReference type="OrthoDB" id="204579at2759"/>
<feature type="chain" id="PRO_5036212236" description="Nucleotide-diphospho-sugar transferase domain-containing protein" evidence="5">
    <location>
        <begin position="16"/>
        <end position="967"/>
    </location>
</feature>
<keyword evidence="4" id="KW-0479">Metal-binding</keyword>
<dbReference type="GO" id="GO:0046872">
    <property type="term" value="F:metal ion binding"/>
    <property type="evidence" value="ECO:0007669"/>
    <property type="project" value="UniProtKB-KW"/>
</dbReference>
<dbReference type="Pfam" id="PF01501">
    <property type="entry name" value="Glyco_transf_8"/>
    <property type="match status" value="1"/>
</dbReference>
<dbReference type="PANTHER" id="PTHR13778:SF47">
    <property type="entry name" value="LIPOPOLYSACCHARIDE 1,3-GALACTOSYLTRANSFERASE"/>
    <property type="match status" value="1"/>
</dbReference>
<dbReference type="SUPFAM" id="SSF53448">
    <property type="entry name" value="Nucleotide-diphospho-sugar transferases"/>
    <property type="match status" value="1"/>
</dbReference>
<dbReference type="GO" id="GO:0016757">
    <property type="term" value="F:glycosyltransferase activity"/>
    <property type="evidence" value="ECO:0007669"/>
    <property type="project" value="UniProtKB-KW"/>
</dbReference>
<dbReference type="AlphaFoldDB" id="A0A7S3ZXU7"/>